<dbReference type="SUPFAM" id="SSF69000">
    <property type="entry name" value="FAD-dependent thiol oxidase"/>
    <property type="match status" value="1"/>
</dbReference>
<evidence type="ECO:0000256" key="1">
    <source>
        <dbReference type="ARBA" id="ARBA00001974"/>
    </source>
</evidence>
<dbReference type="EMBL" id="KY565523">
    <property type="protein sequence ID" value="ARR74988.1"/>
    <property type="molecule type" value="Genomic_DNA"/>
</dbReference>
<dbReference type="InterPro" id="IPR017905">
    <property type="entry name" value="ERV/ALR_sulphydryl_oxidase"/>
</dbReference>
<gene>
    <name evidence="9" type="ORF">SAGO17_0069</name>
</gene>
<proteinExistence type="predicted"/>
<evidence type="ECO:0000256" key="2">
    <source>
        <dbReference type="ARBA" id="ARBA00022630"/>
    </source>
</evidence>
<dbReference type="PROSITE" id="PS51324">
    <property type="entry name" value="ERV_ALR"/>
    <property type="match status" value="1"/>
</dbReference>
<organism evidence="9">
    <name type="scientific">Mimivirus AB-566-O17</name>
    <dbReference type="NCBI Taxonomy" id="1988039"/>
    <lineage>
        <taxon>Viruses</taxon>
        <taxon>Varidnaviria</taxon>
        <taxon>Bamfordvirae</taxon>
        <taxon>Nucleocytoviricota</taxon>
        <taxon>Megaviricetes</taxon>
        <taxon>Imitervirales</taxon>
        <taxon>Mimiviridae</taxon>
        <taxon>Megamimivirinae</taxon>
        <taxon>Mimivirus</taxon>
    </lineage>
</organism>
<evidence type="ECO:0000256" key="4">
    <source>
        <dbReference type="ARBA" id="ARBA00023002"/>
    </source>
</evidence>
<accession>A0A1X9VNU8</accession>
<keyword evidence="4 7" id="KW-0560">Oxidoreductase</keyword>
<comment type="cofactor">
    <cofactor evidence="1 7">
        <name>FAD</name>
        <dbReference type="ChEBI" id="CHEBI:57692"/>
    </cofactor>
</comment>
<feature type="domain" description="ERV/ALR sulfhydryl oxidase" evidence="8">
    <location>
        <begin position="28"/>
        <end position="137"/>
    </location>
</feature>
<keyword evidence="5" id="KW-1015">Disulfide bond</keyword>
<evidence type="ECO:0000256" key="7">
    <source>
        <dbReference type="RuleBase" id="RU371123"/>
    </source>
</evidence>
<dbReference type="GO" id="GO:0016972">
    <property type="term" value="F:thiol oxidase activity"/>
    <property type="evidence" value="ECO:0007669"/>
    <property type="project" value="UniProtKB-EC"/>
</dbReference>
<evidence type="ECO:0000313" key="9">
    <source>
        <dbReference type="EMBL" id="ARR74988.1"/>
    </source>
</evidence>
<dbReference type="InterPro" id="IPR036774">
    <property type="entry name" value="ERV/ALR_sulphydryl_oxid_sf"/>
</dbReference>
<protein>
    <recommendedName>
        <fullName evidence="7">Sulfhydryl oxidase</fullName>
        <ecNumber evidence="7">1.8.3.2</ecNumber>
    </recommendedName>
</protein>
<keyword evidence="3 7" id="KW-0274">FAD</keyword>
<dbReference type="EC" id="1.8.3.2" evidence="7"/>
<dbReference type="Gene3D" id="1.20.120.310">
    <property type="entry name" value="ERV/ALR sulfhydryl oxidase domain"/>
    <property type="match status" value="1"/>
</dbReference>
<evidence type="ECO:0000256" key="5">
    <source>
        <dbReference type="ARBA" id="ARBA00023157"/>
    </source>
</evidence>
<evidence type="ECO:0000256" key="3">
    <source>
        <dbReference type="ARBA" id="ARBA00022827"/>
    </source>
</evidence>
<comment type="catalytic activity">
    <reaction evidence="6 7">
        <text>2 R'C(R)SH + O2 = R'C(R)S-S(R)CR' + H2O2</text>
        <dbReference type="Rhea" id="RHEA:17357"/>
        <dbReference type="ChEBI" id="CHEBI:15379"/>
        <dbReference type="ChEBI" id="CHEBI:16240"/>
        <dbReference type="ChEBI" id="CHEBI:16520"/>
        <dbReference type="ChEBI" id="CHEBI:17412"/>
        <dbReference type="EC" id="1.8.3.2"/>
    </reaction>
</comment>
<sequence length="192" mass="22652">MNTRITYLQSTGYLNVPTKTEKKINDIYAITTKNYGPYWFTLFTMILGQYPVTVDWNNPEHKEITQHFYYLLSGLRYTLPCKFCRASFAKFFKELPIDKFTNSRIDLALWLYLMKDKVNNKLIGQEKEYVGILEKEYINGTITKQQFLDQKEHCFHTTPSPTFSSVLEYYSQFSAECSQKIQKCVSKDSLIF</sequence>
<dbReference type="Pfam" id="PF04777">
    <property type="entry name" value="Evr1_Alr"/>
    <property type="match status" value="1"/>
</dbReference>
<evidence type="ECO:0000256" key="6">
    <source>
        <dbReference type="ARBA" id="ARBA00048864"/>
    </source>
</evidence>
<evidence type="ECO:0000259" key="8">
    <source>
        <dbReference type="PROSITE" id="PS51324"/>
    </source>
</evidence>
<name>A0A1X9VNU8_9VIRU</name>
<keyword evidence="2 7" id="KW-0285">Flavoprotein</keyword>
<reference evidence="9" key="1">
    <citation type="journal article" date="2017" name="ISME J.">
        <title>Genomic exploration of individual giant ocean viruses.</title>
        <authorList>
            <person name="Wilson W.H."/>
            <person name="Gilg I.C."/>
            <person name="Moniruzzaman M."/>
            <person name="Field E.K."/>
            <person name="Koren S."/>
            <person name="LeCleir G.R."/>
            <person name="Martinez Martinez J."/>
            <person name="Poulton N.J."/>
            <person name="Swan B.K."/>
            <person name="Stepanauskas R."/>
            <person name="Wilhelm S.W."/>
        </authorList>
    </citation>
    <scope>NUCLEOTIDE SEQUENCE</scope>
</reference>